<reference evidence="2 3" key="1">
    <citation type="journal article" date="2024" name="ISME J.">
        <title>Tailless and filamentous prophages are predominant in marine Vibrio.</title>
        <authorList>
            <person name="Steensen K."/>
            <person name="Seneca J."/>
            <person name="Bartlau N."/>
            <person name="Yu X.A."/>
            <person name="Hussain F.A."/>
            <person name="Polz M.F."/>
        </authorList>
    </citation>
    <scope>NUCLEOTIDE SEQUENCE [LARGE SCALE GENOMIC DNA]</scope>
    <source>
        <strain evidence="2 3">10N.239.312.F12</strain>
    </source>
</reference>
<dbReference type="InterPro" id="IPR009649">
    <property type="entry name" value="TraU"/>
</dbReference>
<proteinExistence type="predicted"/>
<keyword evidence="1" id="KW-0732">Signal</keyword>
<name>A0ABV4MQP8_9VIBR</name>
<feature type="chain" id="PRO_5045100591" evidence="1">
    <location>
        <begin position="17"/>
        <end position="343"/>
    </location>
</feature>
<evidence type="ECO:0000256" key="1">
    <source>
        <dbReference type="SAM" id="SignalP"/>
    </source>
</evidence>
<evidence type="ECO:0000313" key="3">
    <source>
        <dbReference type="Proteomes" id="UP001570071"/>
    </source>
</evidence>
<dbReference type="EMBL" id="JBFSSG010000001">
    <property type="protein sequence ID" value="MEZ8719459.1"/>
    <property type="molecule type" value="Genomic_DNA"/>
</dbReference>
<organism evidence="2 3">
    <name type="scientific">Vibrio pomeroyi</name>
    <dbReference type="NCBI Taxonomy" id="198832"/>
    <lineage>
        <taxon>Bacteria</taxon>
        <taxon>Pseudomonadati</taxon>
        <taxon>Pseudomonadota</taxon>
        <taxon>Gammaproteobacteria</taxon>
        <taxon>Vibrionales</taxon>
        <taxon>Vibrionaceae</taxon>
        <taxon>Vibrio</taxon>
    </lineage>
</organism>
<dbReference type="Pfam" id="PF06834">
    <property type="entry name" value="TraU"/>
    <property type="match status" value="1"/>
</dbReference>
<comment type="caution">
    <text evidence="2">The sequence shown here is derived from an EMBL/GenBank/DDBJ whole genome shotgun (WGS) entry which is preliminary data.</text>
</comment>
<dbReference type="RefSeq" id="WP_269337331.1">
    <property type="nucleotide sequence ID" value="NZ_JBFSSG010000001.1"/>
</dbReference>
<feature type="signal peptide" evidence="1">
    <location>
        <begin position="1"/>
        <end position="16"/>
    </location>
</feature>
<keyword evidence="3" id="KW-1185">Reference proteome</keyword>
<evidence type="ECO:0000313" key="2">
    <source>
        <dbReference type="EMBL" id="MEZ8719459.1"/>
    </source>
</evidence>
<gene>
    <name evidence="2" type="ORF">AB6D66_00175</name>
</gene>
<sequence length="343" mass="37442">MLVVCIACSLVPTAIAGNGGSFLSDAACPDSKYFSNLINKFCWSCTLPFNLMGFTSTPPDGANNDASCYCQDELGVPEIGFSVGYWAPEQIIEITTTPWCSPTLGGAMIQDDLTSMGDTGGGQSASRATKATFHYNYFANPVFKMLSMFMIPECDKDPGIVDLDLMYMSMLDITWYDDMLAMVFNADATAFANPVAQAVCMKDCAVLAATSDPSDQNWFCAGCEGNMYPFTGNIASDNNAIRSSSLVVTRALASMHRRGLARTTYGEEAMCENVYSPMIPKPMYKVSMAWPKPEVDGNNGDCCHPLGDFWMKWGLGRKSPGGGKDNTFVYNIFRYNDCCVRLF</sequence>
<dbReference type="Proteomes" id="UP001570071">
    <property type="component" value="Unassembled WGS sequence"/>
</dbReference>
<accession>A0ABV4MQP8</accession>
<protein>
    <submittedName>
        <fullName evidence="2">TraU family protein</fullName>
    </submittedName>
</protein>